<evidence type="ECO:0000313" key="2">
    <source>
        <dbReference type="EMBL" id="QHS81764.1"/>
    </source>
</evidence>
<name>A0A6C0APU4_9ZZZZ</name>
<proteinExistence type="predicted"/>
<accession>A0A6C0APU4</accession>
<dbReference type="SUPFAM" id="SSF53335">
    <property type="entry name" value="S-adenosyl-L-methionine-dependent methyltransferases"/>
    <property type="match status" value="1"/>
</dbReference>
<dbReference type="EMBL" id="MN740759">
    <property type="protein sequence ID" value="QHS81764.1"/>
    <property type="molecule type" value="Genomic_DNA"/>
</dbReference>
<organism evidence="2">
    <name type="scientific">viral metagenome</name>
    <dbReference type="NCBI Taxonomy" id="1070528"/>
    <lineage>
        <taxon>unclassified sequences</taxon>
        <taxon>metagenomes</taxon>
        <taxon>organismal metagenomes</taxon>
    </lineage>
</organism>
<sequence>MHDTAATAGKLFAEVYGGFGKVVVDIGGKNVNGSLRSAFENLGMKYICVDLEEDESVDIVIKPTDKLPFENGSVDLIVSTSCFEHDPCFWITFKEMTRILKRDGFIYINAPTNGPYHCYPGDNWRFYSDAGQALSYWSSYKFSNEQVFPVKVVETFHILPKRDMWLDFICVWKATDEIQKDITVSKSISQNIGILEKTLNDNGYKTKKKC</sequence>
<dbReference type="InterPro" id="IPR029063">
    <property type="entry name" value="SAM-dependent_MTases_sf"/>
</dbReference>
<reference evidence="2" key="1">
    <citation type="journal article" date="2020" name="Nature">
        <title>Giant virus diversity and host interactions through global metagenomics.</title>
        <authorList>
            <person name="Schulz F."/>
            <person name="Roux S."/>
            <person name="Paez-Espino D."/>
            <person name="Jungbluth S."/>
            <person name="Walsh D.A."/>
            <person name="Denef V.J."/>
            <person name="McMahon K.D."/>
            <person name="Konstantinidis K.T."/>
            <person name="Eloe-Fadrosh E.A."/>
            <person name="Kyrpides N.C."/>
            <person name="Woyke T."/>
        </authorList>
    </citation>
    <scope>NUCLEOTIDE SEQUENCE</scope>
    <source>
        <strain evidence="2">GVMAG-S-1101164-72</strain>
    </source>
</reference>
<dbReference type="Gene3D" id="3.40.50.150">
    <property type="entry name" value="Vaccinia Virus protein VP39"/>
    <property type="match status" value="1"/>
</dbReference>
<dbReference type="AlphaFoldDB" id="A0A6C0APU4"/>
<dbReference type="GO" id="GO:0008757">
    <property type="term" value="F:S-adenosylmethionine-dependent methyltransferase activity"/>
    <property type="evidence" value="ECO:0007669"/>
    <property type="project" value="InterPro"/>
</dbReference>
<feature type="domain" description="Methyltransferase type 11" evidence="1">
    <location>
        <begin position="33"/>
        <end position="108"/>
    </location>
</feature>
<protein>
    <recommendedName>
        <fullName evidence="1">Methyltransferase type 11 domain-containing protein</fullName>
    </recommendedName>
</protein>
<evidence type="ECO:0000259" key="1">
    <source>
        <dbReference type="Pfam" id="PF08241"/>
    </source>
</evidence>
<dbReference type="Pfam" id="PF08241">
    <property type="entry name" value="Methyltransf_11"/>
    <property type="match status" value="1"/>
</dbReference>
<dbReference type="InterPro" id="IPR013216">
    <property type="entry name" value="Methyltransf_11"/>
</dbReference>